<proteinExistence type="predicted"/>
<protein>
    <submittedName>
        <fullName evidence="2">Uncharacterized protein</fullName>
    </submittedName>
</protein>
<reference evidence="2 3" key="1">
    <citation type="journal article" date="2015" name="Proc. Natl. Acad. Sci. U.S.A.">
        <title>The resurrection genome of Boea hygrometrica: A blueprint for survival of dehydration.</title>
        <authorList>
            <person name="Xiao L."/>
            <person name="Yang G."/>
            <person name="Zhang L."/>
            <person name="Yang X."/>
            <person name="Zhao S."/>
            <person name="Ji Z."/>
            <person name="Zhou Q."/>
            <person name="Hu M."/>
            <person name="Wang Y."/>
            <person name="Chen M."/>
            <person name="Xu Y."/>
            <person name="Jin H."/>
            <person name="Xiao X."/>
            <person name="Hu G."/>
            <person name="Bao F."/>
            <person name="Hu Y."/>
            <person name="Wan P."/>
            <person name="Li L."/>
            <person name="Deng X."/>
            <person name="Kuang T."/>
            <person name="Xiang C."/>
            <person name="Zhu J.K."/>
            <person name="Oliver M.J."/>
            <person name="He Y."/>
        </authorList>
    </citation>
    <scope>NUCLEOTIDE SEQUENCE [LARGE SCALE GENOMIC DNA]</scope>
    <source>
        <strain evidence="3">cv. XS01</strain>
    </source>
</reference>
<dbReference type="Proteomes" id="UP000250235">
    <property type="component" value="Unassembled WGS sequence"/>
</dbReference>
<feature type="compositionally biased region" description="Pro residues" evidence="1">
    <location>
        <begin position="35"/>
        <end position="46"/>
    </location>
</feature>
<gene>
    <name evidence="2" type="ORF">F511_31555</name>
</gene>
<keyword evidence="3" id="KW-1185">Reference proteome</keyword>
<dbReference type="AlphaFoldDB" id="A0A2Z7CT01"/>
<feature type="region of interest" description="Disordered" evidence="1">
    <location>
        <begin position="24"/>
        <end position="46"/>
    </location>
</feature>
<evidence type="ECO:0000313" key="3">
    <source>
        <dbReference type="Proteomes" id="UP000250235"/>
    </source>
</evidence>
<evidence type="ECO:0000313" key="2">
    <source>
        <dbReference type="EMBL" id="KZV49923.1"/>
    </source>
</evidence>
<dbReference type="EMBL" id="KQ992632">
    <property type="protein sequence ID" value="KZV49923.1"/>
    <property type="molecule type" value="Genomic_DNA"/>
</dbReference>
<name>A0A2Z7CT01_9LAMI</name>
<evidence type="ECO:0000256" key="1">
    <source>
        <dbReference type="SAM" id="MobiDB-lite"/>
    </source>
</evidence>
<accession>A0A2Z7CT01</accession>
<organism evidence="2 3">
    <name type="scientific">Dorcoceras hygrometricum</name>
    <dbReference type="NCBI Taxonomy" id="472368"/>
    <lineage>
        <taxon>Eukaryota</taxon>
        <taxon>Viridiplantae</taxon>
        <taxon>Streptophyta</taxon>
        <taxon>Embryophyta</taxon>
        <taxon>Tracheophyta</taxon>
        <taxon>Spermatophyta</taxon>
        <taxon>Magnoliopsida</taxon>
        <taxon>eudicotyledons</taxon>
        <taxon>Gunneridae</taxon>
        <taxon>Pentapetalae</taxon>
        <taxon>asterids</taxon>
        <taxon>lamiids</taxon>
        <taxon>Lamiales</taxon>
        <taxon>Gesneriaceae</taxon>
        <taxon>Didymocarpoideae</taxon>
        <taxon>Trichosporeae</taxon>
        <taxon>Loxocarpinae</taxon>
        <taxon>Dorcoceras</taxon>
    </lineage>
</organism>
<sequence length="219" mass="23772">MSTINTSFLSDHLPPALTADHLHSMKTSESKAQQKPPPLLSSLKSPPPCAAARLRRKIASGQFDEENPFVLISSVLLVQADEGVSFLVVDRIGDIYRNIPRRADVIVTTVGARHKCQQVQADEGVSFLVVDRIGDIYRNIPRRADVIVTTVGARHKCQQGSGFEHPMKAHIIEGVMSAGKLSTSLTIVVSRLELPLTLAHIIGDVKGTVLHDSTLMGQS</sequence>